<evidence type="ECO:0000256" key="3">
    <source>
        <dbReference type="ARBA" id="ARBA00022448"/>
    </source>
</evidence>
<keyword evidence="4" id="KW-1003">Cell membrane</keyword>
<sequence length="425" mass="46171">MEQLILRLGVTEDDPILWGVWDERAETILASGTLANAADLVTLQERAANRPVYALVPNSAVNLTTVSLPPGAGKKVLNAIGFMLEDDIAGDITSQHIAFGPQKKQEQKLAIVDKQQMQIWLDWLATAELHTSMLVPEALALVHSTQITNAEIAQPVTADSSESSDHSDSTPVALMTIGDEIIGRIGDWGGVSGHKDWVGPWLYTWSQQHAPVSMTQYSADVANLCHKPVHSQQPPLELPMHVFAKGLNQLQKSAPFTLRQGEFKAPQKTNKNWVYWRTAAAVVGIAFIFGVIDKSLELSALKAQNTALKAQIQQNIQRNFPGIGPYRDARRSIAQYIKARENAGSGASGIAMLANLSTAFATSQLQAQTLRFDQKRSEIRIQAVANKFADLEVFSKAARDAGLTVEQGAINNKGGQLVGTLIIKG</sequence>
<dbReference type="AlphaFoldDB" id="A0AA41X2M8"/>
<dbReference type="Gene3D" id="3.30.1360.100">
    <property type="entry name" value="General secretion pathway protein M, EpsM"/>
    <property type="match status" value="1"/>
</dbReference>
<comment type="caution">
    <text evidence="14">The sequence shown here is derived from an EMBL/GenBank/DDBJ whole genome shotgun (WGS) entry which is preliminary data.</text>
</comment>
<feature type="transmembrane region" description="Helical" evidence="11">
    <location>
        <begin position="273"/>
        <end position="292"/>
    </location>
</feature>
<protein>
    <recommendedName>
        <fullName evidence="10">Type II secretion system protein L</fullName>
        <shortName evidence="10">T2SS protein L</shortName>
    </recommendedName>
</protein>
<feature type="domain" description="GspL periplasmic" evidence="13">
    <location>
        <begin position="271"/>
        <end position="424"/>
    </location>
</feature>
<keyword evidence="8 11" id="KW-1133">Transmembrane helix</keyword>
<dbReference type="CDD" id="cd24017">
    <property type="entry name" value="ASKHA_T2SSL_N"/>
    <property type="match status" value="1"/>
</dbReference>
<dbReference type="Pfam" id="PF12693">
    <property type="entry name" value="GspL_C"/>
    <property type="match status" value="1"/>
</dbReference>
<evidence type="ECO:0000259" key="13">
    <source>
        <dbReference type="Pfam" id="PF12693"/>
    </source>
</evidence>
<evidence type="ECO:0000256" key="1">
    <source>
        <dbReference type="ARBA" id="ARBA00004377"/>
    </source>
</evidence>
<dbReference type="NCBIfam" id="TIGR01709">
    <property type="entry name" value="typeII_sec_gspL"/>
    <property type="match status" value="1"/>
</dbReference>
<reference evidence="14" key="1">
    <citation type="submission" date="2022-07" db="EMBL/GenBank/DDBJ databases">
        <title>Characterization of the Novel Bacterium Alteromonas immobilis LMIT006 and Alteromonas gregis LMIT007.</title>
        <authorList>
            <person name="Lin X."/>
        </authorList>
    </citation>
    <scope>NUCLEOTIDE SEQUENCE</scope>
    <source>
        <strain evidence="14">LMIT007</strain>
    </source>
</reference>
<dbReference type="GO" id="GO:0015628">
    <property type="term" value="P:protein secretion by the type II secretion system"/>
    <property type="evidence" value="ECO:0007669"/>
    <property type="project" value="InterPro"/>
</dbReference>
<evidence type="ECO:0000313" key="14">
    <source>
        <dbReference type="EMBL" id="MCP3428368.1"/>
    </source>
</evidence>
<evidence type="ECO:0000313" key="15">
    <source>
        <dbReference type="Proteomes" id="UP001165413"/>
    </source>
</evidence>
<proteinExistence type="inferred from homology"/>
<dbReference type="GO" id="GO:0009276">
    <property type="term" value="C:Gram-negative-bacterium-type cell wall"/>
    <property type="evidence" value="ECO:0007669"/>
    <property type="project" value="InterPro"/>
</dbReference>
<keyword evidence="5" id="KW-0997">Cell inner membrane</keyword>
<comment type="subcellular location">
    <subcellularLocation>
        <location evidence="1">Cell inner membrane</location>
        <topology evidence="1">Single-pass membrane protein</topology>
    </subcellularLocation>
</comment>
<evidence type="ECO:0000259" key="12">
    <source>
        <dbReference type="Pfam" id="PF05134"/>
    </source>
</evidence>
<dbReference type="GO" id="GO:0015627">
    <property type="term" value="C:type II protein secretion system complex"/>
    <property type="evidence" value="ECO:0007669"/>
    <property type="project" value="InterPro"/>
</dbReference>
<evidence type="ECO:0000256" key="8">
    <source>
        <dbReference type="ARBA" id="ARBA00022989"/>
    </source>
</evidence>
<dbReference type="Gene3D" id="3.30.420.380">
    <property type="match status" value="1"/>
</dbReference>
<comment type="function">
    <text evidence="10">Inner membrane component of the type II secretion system required for the energy-dependent secretion of extracellular factors such as proteases and toxins from the periplasm.</text>
</comment>
<evidence type="ECO:0000256" key="9">
    <source>
        <dbReference type="ARBA" id="ARBA00023136"/>
    </source>
</evidence>
<gene>
    <name evidence="14" type="primary">gspL</name>
    <name evidence="14" type="ORF">NLF92_05355</name>
</gene>
<dbReference type="RefSeq" id="WP_254099602.1">
    <property type="nucleotide sequence ID" value="NZ_JANATA010000007.1"/>
</dbReference>
<feature type="domain" description="GspL cytoplasmic actin-ATPase-like" evidence="12">
    <location>
        <begin position="4"/>
        <end position="141"/>
    </location>
</feature>
<keyword evidence="7 10" id="KW-0653">Protein transport</keyword>
<dbReference type="EMBL" id="JANATA010000007">
    <property type="protein sequence ID" value="MCP3428368.1"/>
    <property type="molecule type" value="Genomic_DNA"/>
</dbReference>
<dbReference type="InterPro" id="IPR025691">
    <property type="entry name" value="GspL_pp_dom"/>
</dbReference>
<evidence type="ECO:0000256" key="7">
    <source>
        <dbReference type="ARBA" id="ARBA00022927"/>
    </source>
</evidence>
<evidence type="ECO:0000256" key="6">
    <source>
        <dbReference type="ARBA" id="ARBA00022692"/>
    </source>
</evidence>
<organism evidence="14 15">
    <name type="scientific">Opacimonas viscosa</name>
    <dbReference type="NCBI Taxonomy" id="2961944"/>
    <lineage>
        <taxon>Bacteria</taxon>
        <taxon>Pseudomonadati</taxon>
        <taxon>Pseudomonadota</taxon>
        <taxon>Gammaproteobacteria</taxon>
        <taxon>Alteromonadales</taxon>
        <taxon>Alteromonadaceae</taxon>
        <taxon>Opacimonas</taxon>
    </lineage>
</organism>
<dbReference type="PIRSF" id="PIRSF015761">
    <property type="entry name" value="Protein_L"/>
    <property type="match status" value="1"/>
</dbReference>
<name>A0AA41X2M8_9ALTE</name>
<keyword evidence="6 11" id="KW-0812">Transmembrane</keyword>
<dbReference type="InterPro" id="IPR007812">
    <property type="entry name" value="T2SS_protein-GspL"/>
</dbReference>
<dbReference type="InterPro" id="IPR024230">
    <property type="entry name" value="GspL_cyto_dom"/>
</dbReference>
<dbReference type="InterPro" id="IPR043129">
    <property type="entry name" value="ATPase_NBD"/>
</dbReference>
<dbReference type="Gene3D" id="3.30.420.370">
    <property type="match status" value="1"/>
</dbReference>
<dbReference type="GO" id="GO:0005886">
    <property type="term" value="C:plasma membrane"/>
    <property type="evidence" value="ECO:0007669"/>
    <property type="project" value="UniProtKB-SubCell"/>
</dbReference>
<dbReference type="Pfam" id="PF05134">
    <property type="entry name" value="T2SSL"/>
    <property type="match status" value="1"/>
</dbReference>
<keyword evidence="15" id="KW-1185">Reference proteome</keyword>
<dbReference type="SUPFAM" id="SSF53067">
    <property type="entry name" value="Actin-like ATPase domain"/>
    <property type="match status" value="2"/>
</dbReference>
<keyword evidence="3 10" id="KW-0813">Transport</keyword>
<comment type="similarity">
    <text evidence="2 10">Belongs to the GSP L family.</text>
</comment>
<evidence type="ECO:0000256" key="2">
    <source>
        <dbReference type="ARBA" id="ARBA00005318"/>
    </source>
</evidence>
<dbReference type="Proteomes" id="UP001165413">
    <property type="component" value="Unassembled WGS sequence"/>
</dbReference>
<accession>A0AA41X2M8</accession>
<evidence type="ECO:0000256" key="5">
    <source>
        <dbReference type="ARBA" id="ARBA00022519"/>
    </source>
</evidence>
<evidence type="ECO:0000256" key="4">
    <source>
        <dbReference type="ARBA" id="ARBA00022475"/>
    </source>
</evidence>
<evidence type="ECO:0000256" key="11">
    <source>
        <dbReference type="SAM" id="Phobius"/>
    </source>
</evidence>
<keyword evidence="9 11" id="KW-0472">Membrane</keyword>
<evidence type="ECO:0000256" key="10">
    <source>
        <dbReference type="PIRNR" id="PIRNR015761"/>
    </source>
</evidence>